<evidence type="ECO:0000313" key="1">
    <source>
        <dbReference type="EMBL" id="MEJ7137053.1"/>
    </source>
</evidence>
<dbReference type="EMBL" id="JAWDIE010000001">
    <property type="protein sequence ID" value="MEJ7137053.1"/>
    <property type="molecule type" value="Genomic_DNA"/>
</dbReference>
<comment type="caution">
    <text evidence="1">The sequence shown here is derived from an EMBL/GenBank/DDBJ whole genome shotgun (WGS) entry which is preliminary data.</text>
</comment>
<protein>
    <submittedName>
        <fullName evidence="1">Uncharacterized protein</fullName>
    </submittedName>
</protein>
<proteinExistence type="predicted"/>
<gene>
    <name evidence="1" type="ORF">RV045_01230</name>
</gene>
<reference evidence="1" key="1">
    <citation type="submission" date="2023-10" db="EMBL/GenBank/DDBJ databases">
        <title>Amphibacter perezi, gen. nov., sp. nov. a novel taxa of the family Comamonadaceae, class Betaproteobacteria isolated from the skin microbiota of Pelophylax perezi from different populations.</title>
        <authorList>
            <person name="Costa S."/>
            <person name="Proenca D.N."/>
            <person name="Lopes I."/>
            <person name="Morais P.V."/>
        </authorList>
    </citation>
    <scope>NUCLEOTIDE SEQUENCE</scope>
    <source>
        <strain evidence="1">SL12-8</strain>
    </source>
</reference>
<sequence>MLFVIGFYSRDRHRPELQHCLCLTPMDLEPWIASIEEKIAIDFHLSKLASRRLTLDDLHEVCGEKSSYTLAEAKRLHRQQWSAQQYTEALDVQVDDEARLSPAGMLNLLQLRSRYIAERGATLNNPHITSSVLRPFLTSDRLAPANQWASHIRSVALDFLSEHPGHPAAQRI</sequence>
<keyword evidence="2" id="KW-1185">Reference proteome</keyword>
<organism evidence="1 2">
    <name type="scientific">Amphibiibacter pelophylacis</name>
    <dbReference type="NCBI Taxonomy" id="1799477"/>
    <lineage>
        <taxon>Bacteria</taxon>
        <taxon>Pseudomonadati</taxon>
        <taxon>Pseudomonadota</taxon>
        <taxon>Betaproteobacteria</taxon>
        <taxon>Burkholderiales</taxon>
        <taxon>Sphaerotilaceae</taxon>
        <taxon>Amphibiibacter</taxon>
    </lineage>
</organism>
<name>A0ACC6NYK3_9BURK</name>
<dbReference type="Proteomes" id="UP001364695">
    <property type="component" value="Unassembled WGS sequence"/>
</dbReference>
<evidence type="ECO:0000313" key="2">
    <source>
        <dbReference type="Proteomes" id="UP001364695"/>
    </source>
</evidence>
<accession>A0ACC6NYK3</accession>